<sequence length="169" mass="18049">MRVVRARHCAHRAGANGALTNAADRAAAPQDQANVSTIDPAKWITRNEAASLADCVPDTIRRDIAKHGLETRMRGQAVTINIDDLVAIGRLDPAALDPHLSGTDNATLSAMRAELAAQVAKTERATGRLEEAHELLRVLQSQVKVKDAHIGELTANLTRLVAATTRSLA</sequence>
<evidence type="ECO:0000313" key="1">
    <source>
        <dbReference type="EMBL" id="OIQ76239.1"/>
    </source>
</evidence>
<name>A0A1J5Q8A4_9ZZZZ</name>
<accession>A0A1J5Q8A4</accession>
<dbReference type="EMBL" id="MLJW01001924">
    <property type="protein sequence ID" value="OIQ76239.1"/>
    <property type="molecule type" value="Genomic_DNA"/>
</dbReference>
<dbReference type="AlphaFoldDB" id="A0A1J5Q8A4"/>
<proteinExistence type="predicted"/>
<reference evidence="1" key="1">
    <citation type="submission" date="2016-10" db="EMBL/GenBank/DDBJ databases">
        <title>Sequence of Gallionella enrichment culture.</title>
        <authorList>
            <person name="Poehlein A."/>
            <person name="Muehling M."/>
            <person name="Daniel R."/>
        </authorList>
    </citation>
    <scope>NUCLEOTIDE SEQUENCE</scope>
</reference>
<organism evidence="1">
    <name type="scientific">mine drainage metagenome</name>
    <dbReference type="NCBI Taxonomy" id="410659"/>
    <lineage>
        <taxon>unclassified sequences</taxon>
        <taxon>metagenomes</taxon>
        <taxon>ecological metagenomes</taxon>
    </lineage>
</organism>
<protein>
    <submittedName>
        <fullName evidence="1">Uncharacterized protein</fullName>
    </submittedName>
</protein>
<comment type="caution">
    <text evidence="1">The sequence shown here is derived from an EMBL/GenBank/DDBJ whole genome shotgun (WGS) entry which is preliminary data.</text>
</comment>
<gene>
    <name evidence="1" type="ORF">GALL_420830</name>
</gene>